<evidence type="ECO:0000313" key="2">
    <source>
        <dbReference type="Proteomes" id="UP001143362"/>
    </source>
</evidence>
<dbReference type="EMBL" id="SHNN01000001">
    <property type="protein sequence ID" value="MCX2980235.1"/>
    <property type="molecule type" value="Genomic_DNA"/>
</dbReference>
<evidence type="ECO:0008006" key="3">
    <source>
        <dbReference type="Google" id="ProtNLM"/>
    </source>
</evidence>
<proteinExistence type="predicted"/>
<reference evidence="1" key="1">
    <citation type="submission" date="2019-02" db="EMBL/GenBank/DDBJ databases">
        <authorList>
            <person name="Li S.-H."/>
        </authorList>
    </citation>
    <scope>NUCLEOTIDE SEQUENCE</scope>
    <source>
        <strain evidence="1">IMCC14734</strain>
    </source>
</reference>
<sequence>MTNMRGDKCSASFFGPWEHTVEPYIRIATGGYESEKKEYGRDDALTGYLVSLAHEVIHYQQWVENNQLHQRGVAVKAANMVKAYALTIERP</sequence>
<comment type="caution">
    <text evidence="1">The sequence shown here is derived from an EMBL/GenBank/DDBJ whole genome shotgun (WGS) entry which is preliminary data.</text>
</comment>
<keyword evidence="2" id="KW-1185">Reference proteome</keyword>
<protein>
    <recommendedName>
        <fullName evidence="3">Tox-MPTase3 domain-containing protein</fullName>
    </recommendedName>
</protein>
<dbReference type="Proteomes" id="UP001143362">
    <property type="component" value="Unassembled WGS sequence"/>
</dbReference>
<accession>A0ABT3TDH1</accession>
<organism evidence="1 2">
    <name type="scientific">Candidatus Litorirhabdus singularis</name>
    <dbReference type="NCBI Taxonomy" id="2518993"/>
    <lineage>
        <taxon>Bacteria</taxon>
        <taxon>Pseudomonadati</taxon>
        <taxon>Pseudomonadota</taxon>
        <taxon>Gammaproteobacteria</taxon>
        <taxon>Cellvibrionales</taxon>
        <taxon>Halieaceae</taxon>
        <taxon>Candidatus Litorirhabdus</taxon>
    </lineage>
</organism>
<evidence type="ECO:0000313" key="1">
    <source>
        <dbReference type="EMBL" id="MCX2980235.1"/>
    </source>
</evidence>
<gene>
    <name evidence="1" type="ORF">EYC98_05055</name>
</gene>
<dbReference type="RefSeq" id="WP_279244214.1">
    <property type="nucleotide sequence ID" value="NZ_SHNN01000001.1"/>
</dbReference>
<name>A0ABT3TDH1_9GAMM</name>